<evidence type="ECO:0000256" key="6">
    <source>
        <dbReference type="ARBA" id="ARBA00022692"/>
    </source>
</evidence>
<dbReference type="GO" id="GO:0006506">
    <property type="term" value="P:GPI anchor biosynthetic process"/>
    <property type="evidence" value="ECO:0007669"/>
    <property type="project" value="UniProtKB-UniPathway"/>
</dbReference>
<organism evidence="11 12">
    <name type="scientific">Amycolatopsis acidicola</name>
    <dbReference type="NCBI Taxonomy" id="2596893"/>
    <lineage>
        <taxon>Bacteria</taxon>
        <taxon>Bacillati</taxon>
        <taxon>Actinomycetota</taxon>
        <taxon>Actinomycetes</taxon>
        <taxon>Pseudonocardiales</taxon>
        <taxon>Pseudonocardiaceae</taxon>
        <taxon>Amycolatopsis</taxon>
    </lineage>
</organism>
<keyword evidence="12" id="KW-1185">Reference proteome</keyword>
<dbReference type="GO" id="GO:0004376">
    <property type="term" value="F:GPI mannosyltransferase activity"/>
    <property type="evidence" value="ECO:0007669"/>
    <property type="project" value="InterPro"/>
</dbReference>
<name>A0A5N0UVL3_9PSEU</name>
<feature type="transmembrane region" description="Helical" evidence="10">
    <location>
        <begin position="316"/>
        <end position="334"/>
    </location>
</feature>
<protein>
    <recommendedName>
        <fullName evidence="13">Glycosyltransferase RgtA/B/C/D-like domain-containing protein</fullName>
    </recommendedName>
</protein>
<evidence type="ECO:0000256" key="1">
    <source>
        <dbReference type="ARBA" id="ARBA00004477"/>
    </source>
</evidence>
<feature type="transmembrane region" description="Helical" evidence="10">
    <location>
        <begin position="185"/>
        <end position="215"/>
    </location>
</feature>
<evidence type="ECO:0008006" key="13">
    <source>
        <dbReference type="Google" id="ProtNLM"/>
    </source>
</evidence>
<feature type="transmembrane region" description="Helical" evidence="10">
    <location>
        <begin position="24"/>
        <end position="44"/>
    </location>
</feature>
<keyword evidence="5" id="KW-0808">Transferase</keyword>
<evidence type="ECO:0000256" key="5">
    <source>
        <dbReference type="ARBA" id="ARBA00022679"/>
    </source>
</evidence>
<evidence type="ECO:0000256" key="4">
    <source>
        <dbReference type="ARBA" id="ARBA00022676"/>
    </source>
</evidence>
<feature type="transmembrane region" description="Helical" evidence="10">
    <location>
        <begin position="106"/>
        <end position="128"/>
    </location>
</feature>
<dbReference type="GO" id="GO:0016020">
    <property type="term" value="C:membrane"/>
    <property type="evidence" value="ECO:0007669"/>
    <property type="project" value="GOC"/>
</dbReference>
<dbReference type="GO" id="GO:0000009">
    <property type="term" value="F:alpha-1,6-mannosyltransferase activity"/>
    <property type="evidence" value="ECO:0007669"/>
    <property type="project" value="InterPro"/>
</dbReference>
<feature type="transmembrane region" description="Helical" evidence="10">
    <location>
        <begin position="140"/>
        <end position="173"/>
    </location>
</feature>
<comment type="subcellular location">
    <subcellularLocation>
        <location evidence="1">Endoplasmic reticulum membrane</location>
        <topology evidence="1">Multi-pass membrane protein</topology>
    </subcellularLocation>
</comment>
<evidence type="ECO:0000256" key="2">
    <source>
        <dbReference type="ARBA" id="ARBA00004687"/>
    </source>
</evidence>
<dbReference type="UniPathway" id="UPA00196"/>
<dbReference type="RefSeq" id="WP_144752605.1">
    <property type="nucleotide sequence ID" value="NZ_VMNW02000069.1"/>
</dbReference>
<evidence type="ECO:0000313" key="11">
    <source>
        <dbReference type="EMBL" id="KAA9154048.1"/>
    </source>
</evidence>
<feature type="transmembrane region" description="Helical" evidence="10">
    <location>
        <begin position="222"/>
        <end position="239"/>
    </location>
</feature>
<evidence type="ECO:0000256" key="9">
    <source>
        <dbReference type="ARBA" id="ARBA00023136"/>
    </source>
</evidence>
<proteinExistence type="predicted"/>
<feature type="transmembrane region" description="Helical" evidence="10">
    <location>
        <begin position="288"/>
        <end position="309"/>
    </location>
</feature>
<reference evidence="11" key="1">
    <citation type="submission" date="2019-09" db="EMBL/GenBank/DDBJ databases">
        <authorList>
            <person name="Teo W.F.A."/>
            <person name="Duangmal K."/>
        </authorList>
    </citation>
    <scope>NUCLEOTIDE SEQUENCE [LARGE SCALE GENOMIC DNA]</scope>
    <source>
        <strain evidence="11">K81G1</strain>
    </source>
</reference>
<keyword evidence="9 10" id="KW-0472">Membrane</keyword>
<evidence type="ECO:0000256" key="3">
    <source>
        <dbReference type="ARBA" id="ARBA00022502"/>
    </source>
</evidence>
<comment type="caution">
    <text evidence="11">The sequence shown here is derived from an EMBL/GenBank/DDBJ whole genome shotgun (WGS) entry which is preliminary data.</text>
</comment>
<evidence type="ECO:0000256" key="10">
    <source>
        <dbReference type="SAM" id="Phobius"/>
    </source>
</evidence>
<dbReference type="InterPro" id="IPR007315">
    <property type="entry name" value="PIG-V/Gpi18"/>
</dbReference>
<feature type="transmembrane region" description="Helical" evidence="10">
    <location>
        <begin position="363"/>
        <end position="382"/>
    </location>
</feature>
<evidence type="ECO:0000313" key="12">
    <source>
        <dbReference type="Proteomes" id="UP000319769"/>
    </source>
</evidence>
<keyword evidence="7" id="KW-0256">Endoplasmic reticulum</keyword>
<comment type="pathway">
    <text evidence="2">Glycolipid biosynthesis; glycosylphosphatidylinositol-anchor biosynthesis.</text>
</comment>
<evidence type="ECO:0000256" key="8">
    <source>
        <dbReference type="ARBA" id="ARBA00022989"/>
    </source>
</evidence>
<gene>
    <name evidence="11" type="ORF">FPZ12_032895</name>
</gene>
<dbReference type="EMBL" id="VMNW02000069">
    <property type="protein sequence ID" value="KAA9154048.1"/>
    <property type="molecule type" value="Genomic_DNA"/>
</dbReference>
<keyword evidence="4" id="KW-0328">Glycosyltransferase</keyword>
<dbReference type="OrthoDB" id="151635at2"/>
<accession>A0A5N0UVL3</accession>
<dbReference type="PANTHER" id="PTHR12468">
    <property type="entry name" value="GPI MANNOSYLTRANSFERASE 2"/>
    <property type="match status" value="1"/>
</dbReference>
<dbReference type="AlphaFoldDB" id="A0A5N0UVL3"/>
<evidence type="ECO:0000256" key="7">
    <source>
        <dbReference type="ARBA" id="ARBA00022824"/>
    </source>
</evidence>
<dbReference type="Proteomes" id="UP000319769">
    <property type="component" value="Unassembled WGS sequence"/>
</dbReference>
<dbReference type="PANTHER" id="PTHR12468:SF2">
    <property type="entry name" value="GPI MANNOSYLTRANSFERASE 2"/>
    <property type="match status" value="1"/>
</dbReference>
<keyword evidence="3" id="KW-0337">GPI-anchor biosynthesis</keyword>
<sequence>MLEAVGKSAFTSPGIGSADRWRPFVPAVIFVGIRALGVAVLAVMGPAGLADRLTAWDGVWYLRIAANGYDLGAIVDAQGHPNPFTTRAFFPGYPFLIDALSRATGLGLVAAALTVSAGGGLFAAYGLARLGRIVRGGSPRAGYLLVGLFAAAPMGIVLSMTYTEALFCALAVWTLIGVLERRWELAAVCCAMAGLVRSTALALVVTVVLAALLALRTDRWRAGFALVLAPSGLLGYLWWTGLRVRPDAGFADQLRTWSELEWQGWSTKFDGGLATLRFIGATLSTNTVMSLLTVAVIASTLVLFGISLWRKVEWPLLAYAAIVLVMCLGTSGLMHAKARFLVPAFTVLVPVAIGLANRRRGTAVLTVGGAAILSAWFGGYALDVWSYAI</sequence>
<keyword evidence="8 10" id="KW-1133">Transmembrane helix</keyword>
<feature type="transmembrane region" description="Helical" evidence="10">
    <location>
        <begin position="340"/>
        <end position="356"/>
    </location>
</feature>
<keyword evidence="6 10" id="KW-0812">Transmembrane</keyword>